<dbReference type="InParanoid" id="A0A7M7K7Z9"/>
<dbReference type="Proteomes" id="UP000594260">
    <property type="component" value="Unplaced"/>
</dbReference>
<proteinExistence type="inferred from homology"/>
<evidence type="ECO:0000256" key="8">
    <source>
        <dbReference type="SAM" id="MobiDB-lite"/>
    </source>
</evidence>
<keyword evidence="4 7" id="KW-0508">mRNA splicing</keyword>
<keyword evidence="10" id="KW-1185">Reference proteome</keyword>
<evidence type="ECO:0000313" key="10">
    <source>
        <dbReference type="Proteomes" id="UP000594260"/>
    </source>
</evidence>
<dbReference type="PIRSF" id="PIRSF038038">
    <property type="entry name" value="SMN_Gemin2"/>
    <property type="match status" value="1"/>
</dbReference>
<dbReference type="OMA" id="AHSLIWQ"/>
<comment type="similarity">
    <text evidence="5 7">Belongs to the gemin-2 family.</text>
</comment>
<comment type="subcellular location">
    <subcellularLocation>
        <location evidence="1">Cytoplasm</location>
    </subcellularLocation>
</comment>
<evidence type="ECO:0000256" key="6">
    <source>
        <dbReference type="ARBA" id="ARBA00047179"/>
    </source>
</evidence>
<dbReference type="InterPro" id="IPR035426">
    <property type="entry name" value="Gemin2/Brr1"/>
</dbReference>
<accession>A0A7M7K7Z9</accession>
<protein>
    <recommendedName>
        <fullName evidence="6 7">Gem-associated protein 2</fullName>
    </recommendedName>
</protein>
<feature type="region of interest" description="Disordered" evidence="8">
    <location>
        <begin position="1"/>
        <end position="32"/>
    </location>
</feature>
<organism evidence="9 10">
    <name type="scientific">Varroa destructor</name>
    <name type="common">Honeybee mite</name>
    <dbReference type="NCBI Taxonomy" id="109461"/>
    <lineage>
        <taxon>Eukaryota</taxon>
        <taxon>Metazoa</taxon>
        <taxon>Ecdysozoa</taxon>
        <taxon>Arthropoda</taxon>
        <taxon>Chelicerata</taxon>
        <taxon>Arachnida</taxon>
        <taxon>Acari</taxon>
        <taxon>Parasitiformes</taxon>
        <taxon>Mesostigmata</taxon>
        <taxon>Gamasina</taxon>
        <taxon>Dermanyssoidea</taxon>
        <taxon>Varroidae</taxon>
        <taxon>Varroa</taxon>
    </lineage>
</organism>
<dbReference type="Gene3D" id="1.20.58.1070">
    <property type="match status" value="1"/>
</dbReference>
<dbReference type="Pfam" id="PF04938">
    <property type="entry name" value="SIP1"/>
    <property type="match status" value="1"/>
</dbReference>
<dbReference type="InterPro" id="IPR017364">
    <property type="entry name" value="GEMIN2"/>
</dbReference>
<dbReference type="PANTHER" id="PTHR12794">
    <property type="entry name" value="GEMIN2"/>
    <property type="match status" value="1"/>
</dbReference>
<dbReference type="GeneID" id="111251055"/>
<dbReference type="GO" id="GO:0000245">
    <property type="term" value="P:spliceosomal complex assembly"/>
    <property type="evidence" value="ECO:0007669"/>
    <property type="project" value="UniProtKB-UniRule"/>
</dbReference>
<dbReference type="CTD" id="40087"/>
<dbReference type="GO" id="GO:0005681">
    <property type="term" value="C:spliceosomal complex"/>
    <property type="evidence" value="ECO:0007669"/>
    <property type="project" value="UniProtKB-UniRule"/>
</dbReference>
<keyword evidence="3 7" id="KW-0507">mRNA processing</keyword>
<evidence type="ECO:0000313" key="9">
    <source>
        <dbReference type="EnsemblMetazoa" id="XP_022662990"/>
    </source>
</evidence>
<evidence type="ECO:0000256" key="5">
    <source>
        <dbReference type="ARBA" id="ARBA00025758"/>
    </source>
</evidence>
<dbReference type="GO" id="GO:0000387">
    <property type="term" value="P:spliceosomal snRNP assembly"/>
    <property type="evidence" value="ECO:0007669"/>
    <property type="project" value="UniProtKB-UniRule"/>
</dbReference>
<reference evidence="9" key="1">
    <citation type="submission" date="2021-01" db="UniProtKB">
        <authorList>
            <consortium name="EnsemblMetazoa"/>
        </authorList>
    </citation>
    <scope>IDENTIFICATION</scope>
</reference>
<dbReference type="GO" id="GO:0032797">
    <property type="term" value="C:SMN complex"/>
    <property type="evidence" value="ECO:0007669"/>
    <property type="project" value="UniProtKB-UniRule"/>
</dbReference>
<evidence type="ECO:0000256" key="3">
    <source>
        <dbReference type="ARBA" id="ARBA00022664"/>
    </source>
</evidence>
<name>A0A7M7K7Z9_VARDE</name>
<dbReference type="FunCoup" id="A0A7M7K7Z9">
    <property type="interactions" value="1057"/>
</dbReference>
<keyword evidence="2 7" id="KW-0963">Cytoplasm</keyword>
<comment type="function">
    <text evidence="7">The SMN complex catalyzes the assembly of small nuclear ribonucleoproteins (snRNPs), the building blocks of the spliceosome, and thereby plays an important role in the splicing of cellular pre-mRNAs.</text>
</comment>
<dbReference type="EnsemblMetazoa" id="XM_022807255">
    <property type="protein sequence ID" value="XP_022662990"/>
    <property type="gene ID" value="LOC111251055"/>
</dbReference>
<dbReference type="OrthoDB" id="428895at2759"/>
<comment type="subunit">
    <text evidence="7">Part of the core SMN complex.</text>
</comment>
<dbReference type="AlphaFoldDB" id="A0A7M7K7Z9"/>
<evidence type="ECO:0000256" key="2">
    <source>
        <dbReference type="ARBA" id="ARBA00022490"/>
    </source>
</evidence>
<dbReference type="RefSeq" id="XP_022662990.1">
    <property type="nucleotide sequence ID" value="XM_022807255.1"/>
</dbReference>
<evidence type="ECO:0000256" key="4">
    <source>
        <dbReference type="ARBA" id="ARBA00023187"/>
    </source>
</evidence>
<evidence type="ECO:0000256" key="7">
    <source>
        <dbReference type="PIRNR" id="PIRNR038038"/>
    </source>
</evidence>
<dbReference type="PANTHER" id="PTHR12794:SF0">
    <property type="entry name" value="GEM-ASSOCIATED PROTEIN 2"/>
    <property type="match status" value="1"/>
</dbReference>
<evidence type="ECO:0000256" key="1">
    <source>
        <dbReference type="ARBA" id="ARBA00004496"/>
    </source>
</evidence>
<dbReference type="KEGG" id="vde:111251055"/>
<sequence length="264" mass="29865">MSQMIYKGSDDLDEDEDRPRIALPFNCSGEPLDEDHVPTTGDEYLRKVHQEARNCPQVLVASIDPLKLRPSSGVIPRTPSDFEKLRPLVGFEPSIEWQLEQVSLFSEVRQRFAFEKQQRISRNPRPKPDEVLSGISRAEEWLEKIENETIVPLVSIVTLIPGARILQLICWHTELIQRRFTAQQGRWLFALLAALEKPLSPEACDSIRALARAASKARAAIGDYSAGPSQEDTAEVIKHREHITALNLIICLVSRYFSQTDLAD</sequence>